<dbReference type="PANTHER" id="PTHR34303:SF8">
    <property type="entry name" value="OS09G0372600 PROTEIN"/>
    <property type="match status" value="1"/>
</dbReference>
<evidence type="ECO:0008006" key="4">
    <source>
        <dbReference type="Google" id="ProtNLM"/>
    </source>
</evidence>
<accession>J3L0N7</accession>
<feature type="compositionally biased region" description="Polar residues" evidence="1">
    <location>
        <begin position="168"/>
        <end position="185"/>
    </location>
</feature>
<feature type="region of interest" description="Disordered" evidence="1">
    <location>
        <begin position="1"/>
        <end position="22"/>
    </location>
</feature>
<dbReference type="HOGENOM" id="CLU_916375_0_0_1"/>
<feature type="region of interest" description="Disordered" evidence="1">
    <location>
        <begin position="160"/>
        <end position="185"/>
    </location>
</feature>
<dbReference type="AlphaFoldDB" id="J3L0N7"/>
<dbReference type="Gramene" id="OB01G27930.1">
    <property type="protein sequence ID" value="OB01G27930.1"/>
    <property type="gene ID" value="OB01G27930"/>
</dbReference>
<keyword evidence="3" id="KW-1185">Reference proteome</keyword>
<dbReference type="Proteomes" id="UP000006038">
    <property type="component" value="Chromosome 1"/>
</dbReference>
<dbReference type="EnsemblPlants" id="OB01G27930.1">
    <property type="protein sequence ID" value="OB01G27930.1"/>
    <property type="gene ID" value="OB01G27930"/>
</dbReference>
<sequence length="304" mass="34589">MQRKTAGANQTLVGKSSAHHHRCFHRRRMHNPTSNHPVLRTQDQECSSKTRTDMLHQLGVRDFPPEHWFPVDIVVAFSGIGEVVEIDERCTMGQDHSSLRLVLMTHLSTTIPEDLWIHKPNDHPGVVARIRVVRSWSRSEGEDQDGLYMNRFLSYHGPPQPPIRFLQPNRNPTNRSQHQQNQDRTSLISNKTAWFPSVSLATTLVWPTVLKALPWHDNAEIPNPSSPTGSHFDPAMPSSKPVFSENSLLSENGSNLKDSIQINEMTGEDDDSNLPDQDVSLEQTLLHLQHELVTRKEKARAKRK</sequence>
<protein>
    <recommendedName>
        <fullName evidence="4">DUF4283 domain-containing protein</fullName>
    </recommendedName>
</protein>
<dbReference type="STRING" id="4533.J3L0N7"/>
<evidence type="ECO:0000313" key="2">
    <source>
        <dbReference type="EnsemblPlants" id="OB01G27930.1"/>
    </source>
</evidence>
<reference evidence="2" key="1">
    <citation type="journal article" date="2013" name="Nat. Commun.">
        <title>Whole-genome sequencing of Oryza brachyantha reveals mechanisms underlying Oryza genome evolution.</title>
        <authorList>
            <person name="Chen J."/>
            <person name="Huang Q."/>
            <person name="Gao D."/>
            <person name="Wang J."/>
            <person name="Lang Y."/>
            <person name="Liu T."/>
            <person name="Li B."/>
            <person name="Bai Z."/>
            <person name="Luis Goicoechea J."/>
            <person name="Liang C."/>
            <person name="Chen C."/>
            <person name="Zhang W."/>
            <person name="Sun S."/>
            <person name="Liao Y."/>
            <person name="Zhang X."/>
            <person name="Yang L."/>
            <person name="Song C."/>
            <person name="Wang M."/>
            <person name="Shi J."/>
            <person name="Liu G."/>
            <person name="Liu J."/>
            <person name="Zhou H."/>
            <person name="Zhou W."/>
            <person name="Yu Q."/>
            <person name="An N."/>
            <person name="Chen Y."/>
            <person name="Cai Q."/>
            <person name="Wang B."/>
            <person name="Liu B."/>
            <person name="Min J."/>
            <person name="Huang Y."/>
            <person name="Wu H."/>
            <person name="Li Z."/>
            <person name="Zhang Y."/>
            <person name="Yin Y."/>
            <person name="Song W."/>
            <person name="Jiang J."/>
            <person name="Jackson S.A."/>
            <person name="Wing R.A."/>
            <person name="Wang J."/>
            <person name="Chen M."/>
        </authorList>
    </citation>
    <scope>NUCLEOTIDE SEQUENCE [LARGE SCALE GENOMIC DNA]</scope>
    <source>
        <strain evidence="2">cv. IRGC 101232</strain>
    </source>
</reference>
<proteinExistence type="predicted"/>
<name>J3L0N7_ORYBR</name>
<feature type="region of interest" description="Disordered" evidence="1">
    <location>
        <begin position="221"/>
        <end position="253"/>
    </location>
</feature>
<feature type="compositionally biased region" description="Low complexity" evidence="1">
    <location>
        <begin position="244"/>
        <end position="253"/>
    </location>
</feature>
<dbReference type="PANTHER" id="PTHR34303">
    <property type="entry name" value="OS01G0890400 PROTEIN-RELATED"/>
    <property type="match status" value="1"/>
</dbReference>
<evidence type="ECO:0000256" key="1">
    <source>
        <dbReference type="SAM" id="MobiDB-lite"/>
    </source>
</evidence>
<evidence type="ECO:0000313" key="3">
    <source>
        <dbReference type="Proteomes" id="UP000006038"/>
    </source>
</evidence>
<organism evidence="2">
    <name type="scientific">Oryza brachyantha</name>
    <name type="common">malo sina</name>
    <dbReference type="NCBI Taxonomy" id="4533"/>
    <lineage>
        <taxon>Eukaryota</taxon>
        <taxon>Viridiplantae</taxon>
        <taxon>Streptophyta</taxon>
        <taxon>Embryophyta</taxon>
        <taxon>Tracheophyta</taxon>
        <taxon>Spermatophyta</taxon>
        <taxon>Magnoliopsida</taxon>
        <taxon>Liliopsida</taxon>
        <taxon>Poales</taxon>
        <taxon>Poaceae</taxon>
        <taxon>BOP clade</taxon>
        <taxon>Oryzoideae</taxon>
        <taxon>Oryzeae</taxon>
        <taxon>Oryzinae</taxon>
        <taxon>Oryza</taxon>
    </lineage>
</organism>
<reference evidence="2" key="2">
    <citation type="submission" date="2013-04" db="UniProtKB">
        <authorList>
            <consortium name="EnsemblPlants"/>
        </authorList>
    </citation>
    <scope>IDENTIFICATION</scope>
</reference>